<keyword evidence="1" id="KW-0378">Hydrolase</keyword>
<feature type="domain" description="Peptidase S9 prolyl oligopeptidase catalytic" evidence="2">
    <location>
        <begin position="418"/>
        <end position="633"/>
    </location>
</feature>
<dbReference type="Pfam" id="PF00326">
    <property type="entry name" value="Peptidase_S9"/>
    <property type="match status" value="1"/>
</dbReference>
<dbReference type="InterPro" id="IPR011042">
    <property type="entry name" value="6-blade_b-propeller_TolB-like"/>
</dbReference>
<evidence type="ECO:0000313" key="3">
    <source>
        <dbReference type="EMBL" id="MBK9718104.1"/>
    </source>
</evidence>
<evidence type="ECO:0000259" key="2">
    <source>
        <dbReference type="Pfam" id="PF00326"/>
    </source>
</evidence>
<comment type="caution">
    <text evidence="3">The sequence shown here is derived from an EMBL/GenBank/DDBJ whole genome shotgun (WGS) entry which is preliminary data.</text>
</comment>
<gene>
    <name evidence="3" type="ORF">IPO85_11445</name>
</gene>
<dbReference type="SUPFAM" id="SSF82171">
    <property type="entry name" value="DPP6 N-terminal domain-like"/>
    <property type="match status" value="1"/>
</dbReference>
<dbReference type="InterPro" id="IPR001375">
    <property type="entry name" value="Peptidase_S9_cat"/>
</dbReference>
<proteinExistence type="predicted"/>
<dbReference type="PANTHER" id="PTHR42776:SF27">
    <property type="entry name" value="DIPEPTIDYL PEPTIDASE FAMILY MEMBER 6"/>
    <property type="match status" value="1"/>
</dbReference>
<protein>
    <submittedName>
        <fullName evidence="3">S9 family peptidase</fullName>
    </submittedName>
</protein>
<dbReference type="Gene3D" id="3.40.50.1820">
    <property type="entry name" value="alpha/beta hydrolase"/>
    <property type="match status" value="1"/>
</dbReference>
<reference evidence="3 4" key="1">
    <citation type="submission" date="2020-10" db="EMBL/GenBank/DDBJ databases">
        <title>Connecting structure to function with the recovery of over 1000 high-quality activated sludge metagenome-assembled genomes encoding full-length rRNA genes using long-read sequencing.</title>
        <authorList>
            <person name="Singleton C.M."/>
            <person name="Petriglieri F."/>
            <person name="Kristensen J.M."/>
            <person name="Kirkegaard R.H."/>
            <person name="Michaelsen T.Y."/>
            <person name="Andersen M.H."/>
            <person name="Karst S.M."/>
            <person name="Dueholm M.S."/>
            <person name="Nielsen P.H."/>
            <person name="Albertsen M."/>
        </authorList>
    </citation>
    <scope>NUCLEOTIDE SEQUENCE [LARGE SCALE GENOMIC DNA]</scope>
    <source>
        <strain evidence="3">Ribe_18-Q3-R11-54_BAT3C.373</strain>
    </source>
</reference>
<dbReference type="Gene3D" id="2.120.10.30">
    <property type="entry name" value="TolB, C-terminal domain"/>
    <property type="match status" value="1"/>
</dbReference>
<dbReference type="GO" id="GO:0006508">
    <property type="term" value="P:proteolysis"/>
    <property type="evidence" value="ECO:0007669"/>
    <property type="project" value="InterPro"/>
</dbReference>
<accession>A0A9D7XDM2</accession>
<dbReference type="SUPFAM" id="SSF53474">
    <property type="entry name" value="alpha/beta-Hydrolases"/>
    <property type="match status" value="1"/>
</dbReference>
<evidence type="ECO:0000256" key="1">
    <source>
        <dbReference type="ARBA" id="ARBA00022801"/>
    </source>
</evidence>
<evidence type="ECO:0000313" key="4">
    <source>
        <dbReference type="Proteomes" id="UP000808349"/>
    </source>
</evidence>
<dbReference type="GO" id="GO:0004252">
    <property type="term" value="F:serine-type endopeptidase activity"/>
    <property type="evidence" value="ECO:0007669"/>
    <property type="project" value="TreeGrafter"/>
</dbReference>
<dbReference type="Proteomes" id="UP000808349">
    <property type="component" value="Unassembled WGS sequence"/>
</dbReference>
<name>A0A9D7XDM2_9BACT</name>
<dbReference type="PANTHER" id="PTHR42776">
    <property type="entry name" value="SERINE PEPTIDASE S9 FAMILY MEMBER"/>
    <property type="match status" value="1"/>
</dbReference>
<dbReference type="InterPro" id="IPR029058">
    <property type="entry name" value="AB_hydrolase_fold"/>
</dbReference>
<sequence length="662" mass="74633">MSENNNNTTITLNELPPLIDRELFFGDPEISGAKLSPDGTWMSFIKPFQGTRNIWIKKLHDDFSTARPITADTNRPISSYFWSRDSKYVLYVQDKGGNENYHIYAVNPSDPIESNQSVPISRNLTDKEHVRVQIFSVPKSNPDLMYVGINERDPAWHDLYELSISTGTLTLIKENTERFIGWVFDRADRLRLAMKSNDDGSTDLFRIDSEGYIKIYSSTILESFYPVNFHNNGQQVYMVTDVGEAYDLSRLILFDINTTEEILVESDPLNKVDFGSVSFSDIINEMIATSYEDAKTRIYWKDKTYEADYLLLKKTFEGSEIGFSHSTKDEMTWLISVYSDTDPGAVYYYDRKVKEPIFQYRPRPAMPIHDLAQMEIIEYTSSDGLSIPAYLTHPKGIPLKNLPLVVNPHGGPWARDSWGYDAYAQLLANRGYAVLQPNFRSSTGFGKKFMDAGNKEWGDKMQDDITWGVKYLIQKGIVDPKRVGIMGGSYGGYATLAGLTFTPDLYACGVSIVGPSSLLTLLQTIPPYWEAGRKIFHERMGDPTTVEGEAQLKRQSPLFSVDNIKVPLLVVQGANDPRVKKAESDQIVVAMRDKNLAVEYICAPDEGHGFARPVNSMAFIAAAEKFLAKHLGGRYQADIKPEIEARLKEITVEVSTLALNGI</sequence>
<dbReference type="AlphaFoldDB" id="A0A9D7XDM2"/>
<dbReference type="EMBL" id="JADKFW010000007">
    <property type="protein sequence ID" value="MBK9718104.1"/>
    <property type="molecule type" value="Genomic_DNA"/>
</dbReference>
<organism evidence="3 4">
    <name type="scientific">Candidatus Defluviibacterium haderslevense</name>
    <dbReference type="NCBI Taxonomy" id="2981993"/>
    <lineage>
        <taxon>Bacteria</taxon>
        <taxon>Pseudomonadati</taxon>
        <taxon>Bacteroidota</taxon>
        <taxon>Saprospiria</taxon>
        <taxon>Saprospirales</taxon>
        <taxon>Saprospiraceae</taxon>
        <taxon>Candidatus Defluviibacterium</taxon>
    </lineage>
</organism>